<accession>A0A0A8ZT35</accession>
<dbReference type="EMBL" id="GBRH01257960">
    <property type="protein sequence ID" value="JAD39935.1"/>
    <property type="molecule type" value="Transcribed_RNA"/>
</dbReference>
<name>A0A0A8ZT35_ARUDO</name>
<proteinExistence type="predicted"/>
<reference evidence="1" key="1">
    <citation type="submission" date="2014-09" db="EMBL/GenBank/DDBJ databases">
        <authorList>
            <person name="Magalhaes I.L.F."/>
            <person name="Oliveira U."/>
            <person name="Santos F.R."/>
            <person name="Vidigal T.H.D.A."/>
            <person name="Brescovit A.D."/>
            <person name="Santos A.J."/>
        </authorList>
    </citation>
    <scope>NUCLEOTIDE SEQUENCE</scope>
    <source>
        <tissue evidence="1">Shoot tissue taken approximately 20 cm above the soil surface</tissue>
    </source>
</reference>
<dbReference type="AlphaFoldDB" id="A0A0A8ZT35"/>
<protein>
    <submittedName>
        <fullName evidence="1">Uncharacterized protein</fullName>
    </submittedName>
</protein>
<reference evidence="1" key="2">
    <citation type="journal article" date="2015" name="Data Brief">
        <title>Shoot transcriptome of the giant reed, Arundo donax.</title>
        <authorList>
            <person name="Barrero R.A."/>
            <person name="Guerrero F.D."/>
            <person name="Moolhuijzen P."/>
            <person name="Goolsby J.A."/>
            <person name="Tidwell J."/>
            <person name="Bellgard S.E."/>
            <person name="Bellgard M.I."/>
        </authorList>
    </citation>
    <scope>NUCLEOTIDE SEQUENCE</scope>
    <source>
        <tissue evidence="1">Shoot tissue taken approximately 20 cm above the soil surface</tissue>
    </source>
</reference>
<sequence>MSHAASTFWIRRMVFPRDTHGKPCQTCCIILLHGDCPVVCTYNHTAHRHFSWASGDSKCLLMKGQVQLQGDTSYLPIRNKYSYLVTVVRNRSDSIPVLLGYNLSRVCKMCMTVYPQPVAL</sequence>
<organism evidence="1">
    <name type="scientific">Arundo donax</name>
    <name type="common">Giant reed</name>
    <name type="synonym">Donax arundinaceus</name>
    <dbReference type="NCBI Taxonomy" id="35708"/>
    <lineage>
        <taxon>Eukaryota</taxon>
        <taxon>Viridiplantae</taxon>
        <taxon>Streptophyta</taxon>
        <taxon>Embryophyta</taxon>
        <taxon>Tracheophyta</taxon>
        <taxon>Spermatophyta</taxon>
        <taxon>Magnoliopsida</taxon>
        <taxon>Liliopsida</taxon>
        <taxon>Poales</taxon>
        <taxon>Poaceae</taxon>
        <taxon>PACMAD clade</taxon>
        <taxon>Arundinoideae</taxon>
        <taxon>Arundineae</taxon>
        <taxon>Arundo</taxon>
    </lineage>
</organism>
<evidence type="ECO:0000313" key="1">
    <source>
        <dbReference type="EMBL" id="JAD39935.1"/>
    </source>
</evidence>